<dbReference type="AlphaFoldDB" id="A0A6P3Y967"/>
<dbReference type="Proteomes" id="UP000515204">
    <property type="component" value="Unplaced"/>
</dbReference>
<reference evidence="3" key="1">
    <citation type="submission" date="2025-08" db="UniProtKB">
        <authorList>
            <consortium name="RefSeq"/>
        </authorList>
    </citation>
    <scope>IDENTIFICATION</scope>
</reference>
<keyword evidence="2" id="KW-1185">Reference proteome</keyword>
<dbReference type="GeneID" id="106750831"/>
<feature type="compositionally biased region" description="Polar residues" evidence="1">
    <location>
        <begin position="63"/>
        <end position="72"/>
    </location>
</feature>
<feature type="compositionally biased region" description="Low complexity" evidence="1">
    <location>
        <begin position="50"/>
        <end position="62"/>
    </location>
</feature>
<feature type="compositionally biased region" description="Basic and acidic residues" evidence="1">
    <location>
        <begin position="25"/>
        <end position="40"/>
    </location>
</feature>
<dbReference type="KEGG" id="dqu:106750831"/>
<protein>
    <submittedName>
        <fullName evidence="3">Uncharacterized protein LOC106750831</fullName>
    </submittedName>
</protein>
<name>A0A6P3Y967_DINQU</name>
<gene>
    <name evidence="3" type="primary">LOC106750831</name>
</gene>
<dbReference type="RefSeq" id="XP_014486918.1">
    <property type="nucleotide sequence ID" value="XM_014631432.1"/>
</dbReference>
<feature type="region of interest" description="Disordered" evidence="1">
    <location>
        <begin position="1"/>
        <end position="90"/>
    </location>
</feature>
<evidence type="ECO:0000256" key="1">
    <source>
        <dbReference type="SAM" id="MobiDB-lite"/>
    </source>
</evidence>
<organism evidence="2 3">
    <name type="scientific">Dinoponera quadriceps</name>
    <name type="common">South American ant</name>
    <dbReference type="NCBI Taxonomy" id="609295"/>
    <lineage>
        <taxon>Eukaryota</taxon>
        <taxon>Metazoa</taxon>
        <taxon>Ecdysozoa</taxon>
        <taxon>Arthropoda</taxon>
        <taxon>Hexapoda</taxon>
        <taxon>Insecta</taxon>
        <taxon>Pterygota</taxon>
        <taxon>Neoptera</taxon>
        <taxon>Endopterygota</taxon>
        <taxon>Hymenoptera</taxon>
        <taxon>Apocrita</taxon>
        <taxon>Aculeata</taxon>
        <taxon>Formicoidea</taxon>
        <taxon>Formicidae</taxon>
        <taxon>Ponerinae</taxon>
        <taxon>Ponerini</taxon>
        <taxon>Dinoponera</taxon>
    </lineage>
</organism>
<dbReference type="OrthoDB" id="7698869at2759"/>
<sequence length="208" mass="22640">MQMNEPDAGTSRSHHSQEQIVAGNIRREERDGTSAKREVINDSGPGTSQTVITTPIIPETTTDSAGTQQAVPSGSGGSPKLTRTMSRTEAVRQDVRRLKSVTLGRMGKIFKTRTPVVGGSALDANVTSVDNYDEEPSRKEKTNSLGRILKLVDKDGSPKKLFVRPRAGSLSRILRRHPHNEDNGVIDKSAEDTARGILSRMLSQLRGK</sequence>
<evidence type="ECO:0000313" key="2">
    <source>
        <dbReference type="Proteomes" id="UP000515204"/>
    </source>
</evidence>
<evidence type="ECO:0000313" key="3">
    <source>
        <dbReference type="RefSeq" id="XP_014486918.1"/>
    </source>
</evidence>
<accession>A0A6P3Y967</accession>
<proteinExistence type="predicted"/>